<dbReference type="InterPro" id="IPR015919">
    <property type="entry name" value="Cadherin-like_sf"/>
</dbReference>
<dbReference type="Proteomes" id="UP000019364">
    <property type="component" value="Unassembled WGS sequence"/>
</dbReference>
<name>W7YC85_9BACL</name>
<dbReference type="eggNOG" id="COG4085">
    <property type="taxonomic scope" value="Bacteria"/>
</dbReference>
<dbReference type="CDD" id="cd04486">
    <property type="entry name" value="YhcR_OBF_like"/>
    <property type="match status" value="1"/>
</dbReference>
<dbReference type="EMBL" id="BAVZ01000007">
    <property type="protein sequence ID" value="GAF08540.1"/>
    <property type="molecule type" value="Genomic_DNA"/>
</dbReference>
<dbReference type="CDD" id="cd00146">
    <property type="entry name" value="PKD"/>
    <property type="match status" value="1"/>
</dbReference>
<evidence type="ECO:0000313" key="3">
    <source>
        <dbReference type="Proteomes" id="UP000019364"/>
    </source>
</evidence>
<dbReference type="InterPro" id="IPR008965">
    <property type="entry name" value="CBM2/CBM3_carb-bd_dom_sf"/>
</dbReference>
<dbReference type="SMART" id="SM00736">
    <property type="entry name" value="CADG"/>
    <property type="match status" value="1"/>
</dbReference>
<dbReference type="AlphaFoldDB" id="W7YC85"/>
<dbReference type="GO" id="GO:0005509">
    <property type="term" value="F:calcium ion binding"/>
    <property type="evidence" value="ECO:0007669"/>
    <property type="project" value="InterPro"/>
</dbReference>
<dbReference type="Gene3D" id="2.60.40.10">
    <property type="entry name" value="Immunoglobulins"/>
    <property type="match status" value="1"/>
</dbReference>
<dbReference type="InterPro" id="IPR006644">
    <property type="entry name" value="Cadg"/>
</dbReference>
<proteinExistence type="predicted"/>
<dbReference type="Gene3D" id="1.20.1270.90">
    <property type="entry name" value="AF1782-like"/>
    <property type="match status" value="2"/>
</dbReference>
<dbReference type="Gene3D" id="2.60.40.680">
    <property type="match status" value="1"/>
</dbReference>
<dbReference type="STRING" id="1236976.JCM16418_2622"/>
<evidence type="ECO:0000313" key="2">
    <source>
        <dbReference type="EMBL" id="GAF08540.1"/>
    </source>
</evidence>
<dbReference type="InterPro" id="IPR043744">
    <property type="entry name" value="DUF5689"/>
</dbReference>
<dbReference type="CDD" id="cd08547">
    <property type="entry name" value="Type_II_cohesin"/>
    <property type="match status" value="1"/>
</dbReference>
<dbReference type="eggNOG" id="COG2304">
    <property type="taxonomic scope" value="Bacteria"/>
</dbReference>
<dbReference type="SUPFAM" id="SSF49384">
    <property type="entry name" value="Carbohydrate-binding domain"/>
    <property type="match status" value="1"/>
</dbReference>
<reference evidence="2 3" key="1">
    <citation type="journal article" date="2014" name="Genome Announc.">
        <title>Draft Genome Sequence of Paenibacillus pini JCM 16418T, Isolated from the Rhizosphere of Pine Tree.</title>
        <authorList>
            <person name="Yuki M."/>
            <person name="Oshima K."/>
            <person name="Suda W."/>
            <person name="Oshida Y."/>
            <person name="Kitamura K."/>
            <person name="Iida Y."/>
            <person name="Hattori M."/>
            <person name="Ohkuma M."/>
        </authorList>
    </citation>
    <scope>NUCLEOTIDE SEQUENCE [LARGE SCALE GENOMIC DNA]</scope>
    <source>
        <strain evidence="2 3">JCM 16418</strain>
    </source>
</reference>
<feature type="domain" description="Dystroglycan-type cadherin-like" evidence="1">
    <location>
        <begin position="445"/>
        <end position="534"/>
    </location>
</feature>
<dbReference type="InterPro" id="IPR002102">
    <property type="entry name" value="Cohesin_dom"/>
</dbReference>
<dbReference type="GO" id="GO:0016020">
    <property type="term" value="C:membrane"/>
    <property type="evidence" value="ECO:0007669"/>
    <property type="project" value="InterPro"/>
</dbReference>
<sequence>MSAGEVASGAMQNVTSTDWLGQNFGIRFRYNSVGDVTKTDTVKYDQSFGITAGVNDVEMHSGSTLVILNPKVAKGVIYLPQNVPGWNNAVENSDKAHFPNGGVYKNGGVAEGPYAAIAKLNKGKAAFIGDSSPVEDASPAYVREDTGAKKTTYDGFKGEAQDAVFLVQTVEWLAVHEEDYTTFENKGITLDAPTPLLGALEEPATSAEIAGTEPWNTPVAGYKWYDPSTYKAGSYGSGSSGPVVTIPELTSIASARQAADSSYVTVQGVITSEPGIFGGTGFYMQDGTAGIYVYPSKATGYHVGDKVKISAQKTTYNTEAELLSELQITKLDDQASLPTPVALPQNAVNDANQGQLISIQNAVISKYAVVTGSLEFDLVNGSNTNHVRIDSRTNINSDIFKQTYPEGTAVHITGISSIFKGAYQLKLLNLGDIRPSSPAAENHPPVFKEVSPQNTVVGQAFSLKVEATDADGDAIVYSAVSLPDGASFDSAGGLITWTPEQSGSYDIKLKAVDAKGAEATLTVRVTVSAAQTGANHTATLTGPSSAYPETSIDLPIGVLNPVNGFTALDVIVHYDPSKLDVATSPNGDGTLSLADSAVTSSRDGLGLLASGVKPDQGLIRIIMGSAGAQHAVTGSGELLKLHVKLKANLPDGKTDISLSDFQVSLDGTSSTLDTTAATWSIEVKSTDRTALSTAINSAQSLYDQAVVGSNPGQYPADAKSALQQAITAASAVRNNAAATQQELNNAITALTNAVNIFKNAVNPSVPTVPAEKAALVNAITAAQSLYDRSTTGDKIGQYPADAKSALKLAIQNAQVIKNSASATQAQVDAATASLNSAIALFQTKLVSLVPGATKITIQDLSIISKYYGVTSTDPNWSQISKADLFGEGEISIRVLASVAQMIIGDWYVN</sequence>
<organism evidence="2 3">
    <name type="scientific">Paenibacillus pini JCM 16418</name>
    <dbReference type="NCBI Taxonomy" id="1236976"/>
    <lineage>
        <taxon>Bacteria</taxon>
        <taxon>Bacillati</taxon>
        <taxon>Bacillota</taxon>
        <taxon>Bacilli</taxon>
        <taxon>Bacillales</taxon>
        <taxon>Paenibacillaceae</taxon>
        <taxon>Paenibacillus</taxon>
    </lineage>
</organism>
<dbReference type="GO" id="GO:0030246">
    <property type="term" value="F:carbohydrate binding"/>
    <property type="evidence" value="ECO:0007669"/>
    <property type="project" value="InterPro"/>
</dbReference>
<dbReference type="Pfam" id="PF07554">
    <property type="entry name" value="FIVAR"/>
    <property type="match status" value="2"/>
</dbReference>
<evidence type="ECO:0000259" key="1">
    <source>
        <dbReference type="SMART" id="SM00736"/>
    </source>
</evidence>
<keyword evidence="3" id="KW-1185">Reference proteome</keyword>
<accession>W7YC85</accession>
<dbReference type="InterPro" id="IPR013783">
    <property type="entry name" value="Ig-like_fold"/>
</dbReference>
<dbReference type="Pfam" id="PF00963">
    <property type="entry name" value="Cohesin"/>
    <property type="match status" value="1"/>
</dbReference>
<dbReference type="SUPFAM" id="SSF49313">
    <property type="entry name" value="Cadherin-like"/>
    <property type="match status" value="1"/>
</dbReference>
<protein>
    <recommendedName>
        <fullName evidence="1">Dystroglycan-type cadherin-like domain-containing protein</fullName>
    </recommendedName>
</protein>
<comment type="caution">
    <text evidence="2">The sequence shown here is derived from an EMBL/GenBank/DDBJ whole genome shotgun (WGS) entry which is preliminary data.</text>
</comment>
<gene>
    <name evidence="2" type="ORF">JCM16418_2622</name>
</gene>
<dbReference type="GO" id="GO:0000272">
    <property type="term" value="P:polysaccharide catabolic process"/>
    <property type="evidence" value="ECO:0007669"/>
    <property type="project" value="InterPro"/>
</dbReference>
<dbReference type="eggNOG" id="COG5276">
    <property type="taxonomic scope" value="Bacteria"/>
</dbReference>
<dbReference type="Pfam" id="PF05345">
    <property type="entry name" value="He_PIG"/>
    <property type="match status" value="1"/>
</dbReference>
<dbReference type="Pfam" id="PF18942">
    <property type="entry name" value="DUF5689"/>
    <property type="match status" value="1"/>
</dbReference>